<gene>
    <name evidence="8" type="ORF">HKN21_09845</name>
</gene>
<dbReference type="GO" id="GO:0046914">
    <property type="term" value="F:transition metal ion binding"/>
    <property type="evidence" value="ECO:0007669"/>
    <property type="project" value="TreeGrafter"/>
</dbReference>
<dbReference type="GO" id="GO:0030288">
    <property type="term" value="C:outer membrane-bounded periplasmic space"/>
    <property type="evidence" value="ECO:0007669"/>
    <property type="project" value="TreeGrafter"/>
</dbReference>
<dbReference type="GO" id="GO:0016020">
    <property type="term" value="C:membrane"/>
    <property type="evidence" value="ECO:0007669"/>
    <property type="project" value="InterPro"/>
</dbReference>
<evidence type="ECO:0000259" key="5">
    <source>
        <dbReference type="Pfam" id="PF19335"/>
    </source>
</evidence>
<feature type="region of interest" description="Disordered" evidence="3">
    <location>
        <begin position="421"/>
        <end position="459"/>
    </location>
</feature>
<dbReference type="Pfam" id="PF25919">
    <property type="entry name" value="BSH_CusB"/>
    <property type="match status" value="1"/>
</dbReference>
<dbReference type="AlphaFoldDB" id="A0A7Y2E8B8"/>
<evidence type="ECO:0000259" key="4">
    <source>
        <dbReference type="Pfam" id="PF11827"/>
    </source>
</evidence>
<dbReference type="GO" id="GO:0022857">
    <property type="term" value="F:transmembrane transporter activity"/>
    <property type="evidence" value="ECO:0007669"/>
    <property type="project" value="InterPro"/>
</dbReference>
<evidence type="ECO:0000256" key="1">
    <source>
        <dbReference type="ARBA" id="ARBA00009477"/>
    </source>
</evidence>
<organism evidence="8 9">
    <name type="scientific">Eiseniibacteriota bacterium</name>
    <dbReference type="NCBI Taxonomy" id="2212470"/>
    <lineage>
        <taxon>Bacteria</taxon>
        <taxon>Candidatus Eiseniibacteriota</taxon>
    </lineage>
</organism>
<reference evidence="8 9" key="1">
    <citation type="submission" date="2020-03" db="EMBL/GenBank/DDBJ databases">
        <title>Metabolic flexibility allows generalist bacteria to become dominant in a frequently disturbed ecosystem.</title>
        <authorList>
            <person name="Chen Y.-J."/>
            <person name="Leung P.M."/>
            <person name="Bay S.K."/>
            <person name="Hugenholtz P."/>
            <person name="Kessler A.J."/>
            <person name="Shelley G."/>
            <person name="Waite D.W."/>
            <person name="Cook P.L."/>
            <person name="Greening C."/>
        </authorList>
    </citation>
    <scope>NUCLEOTIDE SEQUENCE [LARGE SCALE GENOMIC DNA]</scope>
    <source>
        <strain evidence="8">SS_bin_28</strain>
    </source>
</reference>
<dbReference type="InterPro" id="IPR021782">
    <property type="entry name" value="DUF3347"/>
</dbReference>
<evidence type="ECO:0000256" key="3">
    <source>
        <dbReference type="SAM" id="MobiDB-lite"/>
    </source>
</evidence>
<dbReference type="InterPro" id="IPR045800">
    <property type="entry name" value="HMBD"/>
</dbReference>
<keyword evidence="2" id="KW-0813">Transport</keyword>
<dbReference type="GO" id="GO:0060003">
    <property type="term" value="P:copper ion export"/>
    <property type="evidence" value="ECO:0007669"/>
    <property type="project" value="TreeGrafter"/>
</dbReference>
<dbReference type="PANTHER" id="PTHR30097:SF4">
    <property type="entry name" value="SLR6042 PROTEIN"/>
    <property type="match status" value="1"/>
</dbReference>
<comment type="similarity">
    <text evidence="1">Belongs to the membrane fusion protein (MFP) (TC 8.A.1) family.</text>
</comment>
<dbReference type="Pfam" id="PF25954">
    <property type="entry name" value="Beta-barrel_RND_2"/>
    <property type="match status" value="1"/>
</dbReference>
<comment type="caution">
    <text evidence="8">The sequence shown here is derived from an EMBL/GenBank/DDBJ whole genome shotgun (WGS) entry which is preliminary data.</text>
</comment>
<dbReference type="InterPro" id="IPR051909">
    <property type="entry name" value="MFP_Cation_Efflux"/>
</dbReference>
<dbReference type="InterPro" id="IPR058792">
    <property type="entry name" value="Beta-barrel_RND_2"/>
</dbReference>
<evidence type="ECO:0000259" key="6">
    <source>
        <dbReference type="Pfam" id="PF25919"/>
    </source>
</evidence>
<proteinExistence type="inferred from homology"/>
<feature type="domain" description="Heavy metal binding" evidence="5">
    <location>
        <begin position="48"/>
        <end position="74"/>
    </location>
</feature>
<dbReference type="Pfam" id="PF19335">
    <property type="entry name" value="HMBD"/>
    <property type="match status" value="1"/>
</dbReference>
<feature type="domain" description="DUF3347" evidence="4">
    <location>
        <begin position="476"/>
        <end position="565"/>
    </location>
</feature>
<dbReference type="InterPro" id="IPR006143">
    <property type="entry name" value="RND_pump_MFP"/>
</dbReference>
<dbReference type="Proteomes" id="UP000547674">
    <property type="component" value="Unassembled WGS sequence"/>
</dbReference>
<evidence type="ECO:0000313" key="8">
    <source>
        <dbReference type="EMBL" id="NNF07051.1"/>
    </source>
</evidence>
<accession>A0A7Y2E8B8</accession>
<dbReference type="SUPFAM" id="SSF111369">
    <property type="entry name" value="HlyD-like secretion proteins"/>
    <property type="match status" value="1"/>
</dbReference>
<evidence type="ECO:0000256" key="2">
    <source>
        <dbReference type="ARBA" id="ARBA00022448"/>
    </source>
</evidence>
<feature type="domain" description="CusB-like beta-barrel" evidence="7">
    <location>
        <begin position="263"/>
        <end position="334"/>
    </location>
</feature>
<dbReference type="FunFam" id="2.40.30.170:FF:000010">
    <property type="entry name" value="Efflux RND transporter periplasmic adaptor subunit"/>
    <property type="match status" value="1"/>
</dbReference>
<feature type="domain" description="CusB-like barrel-sandwich hybrid" evidence="6">
    <location>
        <begin position="129"/>
        <end position="257"/>
    </location>
</feature>
<sequence>MSSSTKRIAWIMGLLLAVVLAFVVGKSTGNQSASGPPSTSDPAAEAEVWTCSMHPQIQMPTPGQCPLCGMDLIPLVSDAGDDGGPRTLSLSRSAKAIAGIQTTAVKREAVGLELRLVGKLEADETETRAVTARVDGRIDRLYVDYTGVVVRKGQKLFDIYSPELYSAQAELIAAKKAAADLAGSTLESTRRSSERTVNAARERLKLWGLSQEQIQAMETQSTPTDHVSITAPMTGTVVQKNAAEGSYVKTGQTIYTLANLSSLWLQLDVYESDLGWMQRGQTVRFVSDAYPGEFFKGKVAFIDPVLNPKSQSVKVRVNVSNHDGRLKPGMFAHAVVEVGVSDTGNEEPLVIPESAPLITGKRALVYIADPEQEGQFYGEEVVLGPRAGGYYVVREGLNEGDLVVSHGAFKIDSALQIRAKSSMMNPDGGGSAPGHDHGGTSGATPGGSKDLEAETAQSVTPIDGVPEEFRAQLDAVLNLYFELGNALSGDDFESAKQAALGLPAVIQKPKHSLLPPDGHAPWGDAQNNLRKAAEGISSAKEIVAARLAFFDLSQEMIKTVRLFGASGATPVLVYHCPMAIDGAGADWLQAKEGTLNPYYGSQMLRCGSQTEVLVAGTSSKTGADHGNH</sequence>
<name>A0A7Y2E8B8_UNCEI</name>
<dbReference type="Pfam" id="PF11827">
    <property type="entry name" value="DUF3347"/>
    <property type="match status" value="1"/>
</dbReference>
<evidence type="ECO:0000313" key="9">
    <source>
        <dbReference type="Proteomes" id="UP000547674"/>
    </source>
</evidence>
<dbReference type="EMBL" id="JABDJR010000391">
    <property type="protein sequence ID" value="NNF07051.1"/>
    <property type="molecule type" value="Genomic_DNA"/>
</dbReference>
<evidence type="ECO:0000259" key="7">
    <source>
        <dbReference type="Pfam" id="PF25954"/>
    </source>
</evidence>
<dbReference type="GO" id="GO:0015679">
    <property type="term" value="P:plasma membrane copper ion transport"/>
    <property type="evidence" value="ECO:0007669"/>
    <property type="project" value="TreeGrafter"/>
</dbReference>
<dbReference type="Gene3D" id="2.40.50.100">
    <property type="match status" value="1"/>
</dbReference>
<dbReference type="PANTHER" id="PTHR30097">
    <property type="entry name" value="CATION EFFLUX SYSTEM PROTEIN CUSB"/>
    <property type="match status" value="1"/>
</dbReference>
<dbReference type="Gene3D" id="2.40.420.20">
    <property type="match status" value="1"/>
</dbReference>
<dbReference type="InterPro" id="IPR058790">
    <property type="entry name" value="BSH_CusB"/>
</dbReference>
<dbReference type="Gene3D" id="2.40.30.170">
    <property type="match status" value="1"/>
</dbReference>
<dbReference type="NCBIfam" id="TIGR01730">
    <property type="entry name" value="RND_mfp"/>
    <property type="match status" value="1"/>
</dbReference>
<protein>
    <submittedName>
        <fullName evidence="8">Efflux RND transporter periplasmic adaptor subunit</fullName>
    </submittedName>
</protein>